<protein>
    <submittedName>
        <fullName evidence="2">Uncharacterized protein</fullName>
    </submittedName>
</protein>
<reference evidence="2 3" key="1">
    <citation type="submission" date="2019-07" db="EMBL/GenBank/DDBJ databases">
        <title>Genomic Encyclopedia of Archaeal and Bacterial Type Strains, Phase II (KMG-II): from individual species to whole genera.</title>
        <authorList>
            <person name="Goeker M."/>
        </authorList>
    </citation>
    <scope>NUCLEOTIDE SEQUENCE [LARGE SCALE GENOMIC DNA]</scope>
    <source>
        <strain evidence="2 3">DSM 17527</strain>
    </source>
</reference>
<evidence type="ECO:0000313" key="2">
    <source>
        <dbReference type="EMBL" id="TYP75193.1"/>
    </source>
</evidence>
<organism evidence="2 3">
    <name type="scientific">Aquimarina intermedia</name>
    <dbReference type="NCBI Taxonomy" id="350814"/>
    <lineage>
        <taxon>Bacteria</taxon>
        <taxon>Pseudomonadati</taxon>
        <taxon>Bacteroidota</taxon>
        <taxon>Flavobacteriia</taxon>
        <taxon>Flavobacteriales</taxon>
        <taxon>Flavobacteriaceae</taxon>
        <taxon>Aquimarina</taxon>
    </lineage>
</organism>
<sequence>MENKKALQLIDKILADLNRSGIITNTLIEDLKELRTYAIEEQIPLAVKVLRYAYEHIEENDSFLIPIPEDEPIQEEGDGEDKEQTDNTTGSQDALDPVESLSYMVSLFKDLTNKMNVADLKEYRDALNA</sequence>
<name>A0A5S5CB30_9FLAO</name>
<feature type="region of interest" description="Disordered" evidence="1">
    <location>
        <begin position="63"/>
        <end position="97"/>
    </location>
</feature>
<dbReference type="AlphaFoldDB" id="A0A5S5CB30"/>
<dbReference type="EMBL" id="VNHU01000003">
    <property type="protein sequence ID" value="TYP75193.1"/>
    <property type="molecule type" value="Genomic_DNA"/>
</dbReference>
<keyword evidence="3" id="KW-1185">Reference proteome</keyword>
<dbReference type="RefSeq" id="WP_148782187.1">
    <property type="nucleotide sequence ID" value="NZ_VNHU01000003.1"/>
</dbReference>
<proteinExistence type="predicted"/>
<dbReference type="OrthoDB" id="1441638at2"/>
<comment type="caution">
    <text evidence="2">The sequence shown here is derived from an EMBL/GenBank/DDBJ whole genome shotgun (WGS) entry which is preliminary data.</text>
</comment>
<accession>A0A5S5CB30</accession>
<gene>
    <name evidence="2" type="ORF">BD809_103257</name>
</gene>
<evidence type="ECO:0000256" key="1">
    <source>
        <dbReference type="SAM" id="MobiDB-lite"/>
    </source>
</evidence>
<dbReference type="Proteomes" id="UP000324376">
    <property type="component" value="Unassembled WGS sequence"/>
</dbReference>
<feature type="compositionally biased region" description="Acidic residues" evidence="1">
    <location>
        <begin position="68"/>
        <end position="83"/>
    </location>
</feature>
<evidence type="ECO:0000313" key="3">
    <source>
        <dbReference type="Proteomes" id="UP000324376"/>
    </source>
</evidence>